<dbReference type="RefSeq" id="WP_311554861.1">
    <property type="nucleotide sequence ID" value="NZ_JAVREJ010000002.1"/>
</dbReference>
<name>A0ABU2N8F4_9PSEU</name>
<organism evidence="9 10">
    <name type="scientific">Pseudonocardia charpentierae</name>
    <dbReference type="NCBI Taxonomy" id="3075545"/>
    <lineage>
        <taxon>Bacteria</taxon>
        <taxon>Bacillati</taxon>
        <taxon>Actinomycetota</taxon>
        <taxon>Actinomycetes</taxon>
        <taxon>Pseudonocardiales</taxon>
        <taxon>Pseudonocardiaceae</taxon>
        <taxon>Pseudonocardia</taxon>
    </lineage>
</organism>
<feature type="transmembrane region" description="Helical" evidence="8">
    <location>
        <begin position="400"/>
        <end position="419"/>
    </location>
</feature>
<dbReference type="Proteomes" id="UP001183202">
    <property type="component" value="Unassembled WGS sequence"/>
</dbReference>
<feature type="transmembrane region" description="Helical" evidence="8">
    <location>
        <begin position="290"/>
        <end position="312"/>
    </location>
</feature>
<dbReference type="Pfam" id="PF02133">
    <property type="entry name" value="Transp_cyt_pur"/>
    <property type="match status" value="1"/>
</dbReference>
<feature type="transmembrane region" description="Helical" evidence="8">
    <location>
        <begin position="42"/>
        <end position="66"/>
    </location>
</feature>
<evidence type="ECO:0000256" key="6">
    <source>
        <dbReference type="ARBA" id="ARBA00023136"/>
    </source>
</evidence>
<feature type="transmembrane region" description="Helical" evidence="8">
    <location>
        <begin position="208"/>
        <end position="228"/>
    </location>
</feature>
<keyword evidence="6 7" id="KW-0472">Membrane</keyword>
<feature type="transmembrane region" description="Helical" evidence="8">
    <location>
        <begin position="359"/>
        <end position="380"/>
    </location>
</feature>
<comment type="similarity">
    <text evidence="2 7">Belongs to the purine-cytosine permease (2.A.39) family.</text>
</comment>
<evidence type="ECO:0000256" key="3">
    <source>
        <dbReference type="ARBA" id="ARBA00022448"/>
    </source>
</evidence>
<reference evidence="10" key="1">
    <citation type="submission" date="2023-07" db="EMBL/GenBank/DDBJ databases">
        <title>30 novel species of actinomycetes from the DSMZ collection.</title>
        <authorList>
            <person name="Nouioui I."/>
        </authorList>
    </citation>
    <scope>NUCLEOTIDE SEQUENCE [LARGE SCALE GENOMIC DNA]</scope>
    <source>
        <strain evidence="10">DSM 45834</strain>
    </source>
</reference>
<feature type="transmembrane region" description="Helical" evidence="8">
    <location>
        <begin position="177"/>
        <end position="196"/>
    </location>
</feature>
<evidence type="ECO:0000256" key="2">
    <source>
        <dbReference type="ARBA" id="ARBA00008974"/>
    </source>
</evidence>
<evidence type="ECO:0000313" key="9">
    <source>
        <dbReference type="EMBL" id="MDT0348924.1"/>
    </source>
</evidence>
<comment type="subcellular location">
    <subcellularLocation>
        <location evidence="1">Membrane</location>
        <topology evidence="1">Multi-pass membrane protein</topology>
    </subcellularLocation>
</comment>
<comment type="caution">
    <text evidence="9">The sequence shown here is derived from an EMBL/GenBank/DDBJ whole genome shotgun (WGS) entry which is preliminary data.</text>
</comment>
<dbReference type="PANTHER" id="PTHR31806:SF1">
    <property type="entry name" value="PURINE-CYTOSINE PERMEASE FCY2-RELATED"/>
    <property type="match status" value="1"/>
</dbReference>
<keyword evidence="4 8" id="KW-0812">Transmembrane</keyword>
<feature type="transmembrane region" description="Helical" evidence="8">
    <location>
        <begin position="115"/>
        <end position="141"/>
    </location>
</feature>
<feature type="transmembrane region" description="Helical" evidence="8">
    <location>
        <begin position="249"/>
        <end position="270"/>
    </location>
</feature>
<evidence type="ECO:0000256" key="8">
    <source>
        <dbReference type="SAM" id="Phobius"/>
    </source>
</evidence>
<keyword evidence="3 7" id="KW-0813">Transport</keyword>
<dbReference type="EMBL" id="JAVREJ010000002">
    <property type="protein sequence ID" value="MDT0348924.1"/>
    <property type="molecule type" value="Genomic_DNA"/>
</dbReference>
<feature type="transmembrane region" description="Helical" evidence="8">
    <location>
        <begin position="332"/>
        <end position="353"/>
    </location>
</feature>
<evidence type="ECO:0000256" key="4">
    <source>
        <dbReference type="ARBA" id="ARBA00022692"/>
    </source>
</evidence>
<feature type="transmembrane region" description="Helical" evidence="8">
    <location>
        <begin position="425"/>
        <end position="455"/>
    </location>
</feature>
<gene>
    <name evidence="9" type="ORF">RM445_05230</name>
</gene>
<protein>
    <submittedName>
        <fullName evidence="9">Cytosine permease</fullName>
    </submittedName>
</protein>
<proteinExistence type="inferred from homology"/>
<keyword evidence="10" id="KW-1185">Reference proteome</keyword>
<dbReference type="PIRSF" id="PIRSF002744">
    <property type="entry name" value="Pur-cyt_permease"/>
    <property type="match status" value="1"/>
</dbReference>
<dbReference type="InterPro" id="IPR026030">
    <property type="entry name" value="Pur-cyt_permease_Fcy2/21/22"/>
</dbReference>
<dbReference type="Gene3D" id="1.10.4160.10">
    <property type="entry name" value="Hydantoin permease"/>
    <property type="match status" value="1"/>
</dbReference>
<dbReference type="InterPro" id="IPR001248">
    <property type="entry name" value="Pur-cyt_permease"/>
</dbReference>
<evidence type="ECO:0000256" key="1">
    <source>
        <dbReference type="ARBA" id="ARBA00004141"/>
    </source>
</evidence>
<dbReference type="PANTHER" id="PTHR31806">
    <property type="entry name" value="PURINE-CYTOSINE PERMEASE FCY2-RELATED"/>
    <property type="match status" value="1"/>
</dbReference>
<sequence>MTASPSLDELQHEYGSKATAVEPGGAEPIPVEDRHGRPSQMFWTWVSPNMEFATIFVGIIAVLFFGLTFWQAVSAIVIGNALGAVSHGLLTSWGPERGLAQMVLSRRPFGYRGNLLPAGINAVVAGVGWFAVNAISGALALSALTGWNGYVCLVIGVALMLAVAFLGYNFVHLFERFTFPVLVVIFIAGMAVILPGTQTGPVGDAVPGGFWIALAASFGYTAGWNPYAADYSRYLPAAAAKRAGIFAGLGNFLSSTVLQVAGGAAVTAVGVANWDGANPTGSYISLMPGWLGGITLLAIFIGAISANALNLYSAAMSFAAVGLRLPTTFGRAVLAVVVGLAGLVVAIFALSHVEAYEGFLLVIAYWIAPWLGVAFADRLLDKTTSGRTGDLTPFTSTRHVNLAGPIAMAVAMVVSIFFFSNQQLYVGVLASAIPAIGDITFIVGFVLAFALYAALRRVLSRRGPPRPESPVM</sequence>
<evidence type="ECO:0000256" key="5">
    <source>
        <dbReference type="ARBA" id="ARBA00022989"/>
    </source>
</evidence>
<evidence type="ECO:0000256" key="7">
    <source>
        <dbReference type="PIRNR" id="PIRNR002744"/>
    </source>
</evidence>
<feature type="transmembrane region" description="Helical" evidence="8">
    <location>
        <begin position="147"/>
        <end position="170"/>
    </location>
</feature>
<evidence type="ECO:0000313" key="10">
    <source>
        <dbReference type="Proteomes" id="UP001183202"/>
    </source>
</evidence>
<accession>A0ABU2N8F4</accession>
<keyword evidence="5 8" id="KW-1133">Transmembrane helix</keyword>